<comment type="caution">
    <text evidence="3">The sequence shown here is derived from an EMBL/GenBank/DDBJ whole genome shotgun (WGS) entry which is preliminary data.</text>
</comment>
<dbReference type="PANTHER" id="PTHR30437:SF5">
    <property type="entry name" value="REGULATOR OF NUCLEOSIDE DIPHOSPHATE KINASE"/>
    <property type="match status" value="1"/>
</dbReference>
<feature type="domain" description="Transcription elongation factor GreA/GreB C-terminal" evidence="1">
    <location>
        <begin position="53"/>
        <end position="125"/>
    </location>
</feature>
<reference evidence="3 4" key="1">
    <citation type="submission" date="2023-08" db="EMBL/GenBank/DDBJ databases">
        <title>Whole-genome sequencing of halo(alkali)philic microorganisms from hypersaline lakes.</title>
        <authorList>
            <person name="Sorokin D.Y."/>
            <person name="Abbas B."/>
            <person name="Merkel A.Y."/>
        </authorList>
    </citation>
    <scope>NUCLEOTIDE SEQUENCE [LARGE SCALE GENOMIC DNA]</scope>
    <source>
        <strain evidence="3 4">AB-CW4</strain>
    </source>
</reference>
<dbReference type="PANTHER" id="PTHR30437">
    <property type="entry name" value="TRANSCRIPTION ELONGATION FACTOR GREA"/>
    <property type="match status" value="1"/>
</dbReference>
<evidence type="ECO:0000313" key="3">
    <source>
        <dbReference type="EMBL" id="MDQ2070793.1"/>
    </source>
</evidence>
<dbReference type="Gene3D" id="1.10.286.20">
    <property type="match status" value="1"/>
</dbReference>
<keyword evidence="3" id="KW-0418">Kinase</keyword>
<dbReference type="InterPro" id="IPR001437">
    <property type="entry name" value="Tscrpt_elong_fac_GreA/B_C"/>
</dbReference>
<protein>
    <submittedName>
        <fullName evidence="3">Nucleoside diphosphate kinase regulator</fullName>
    </submittedName>
</protein>
<dbReference type="InterPro" id="IPR036953">
    <property type="entry name" value="GreA/GreB_C_sf"/>
</dbReference>
<feature type="domain" description="Regulator of nucleoside diphosphate kinase N-terminal" evidence="2">
    <location>
        <begin position="5"/>
        <end position="45"/>
    </location>
</feature>
<evidence type="ECO:0000313" key="4">
    <source>
        <dbReference type="Proteomes" id="UP001239019"/>
    </source>
</evidence>
<dbReference type="InterPro" id="IPR023459">
    <property type="entry name" value="Tscrpt_elong_fac_GreA/B_fam"/>
</dbReference>
<sequence>MNSRPNIVISSLDADRLEALLDSLPEGAFPGKAELEAELGRAEIVEPRDVPPTVVSMNSTVRFKVQSSAEEFNLTLVYPKDMDSSGKKISILAPVGSALLGLSEGDEIEWPKPGGGVLRVCIEEIVFQPERAGDYHR</sequence>
<proteinExistence type="predicted"/>
<dbReference type="EMBL" id="JAVDDT010000010">
    <property type="protein sequence ID" value="MDQ2070793.1"/>
    <property type="molecule type" value="Genomic_DNA"/>
</dbReference>
<keyword evidence="3" id="KW-0808">Transferase</keyword>
<gene>
    <name evidence="3" type="primary">rnk</name>
    <name evidence="3" type="ORF">RBH19_13025</name>
</gene>
<keyword evidence="4" id="KW-1185">Reference proteome</keyword>
<dbReference type="Gene3D" id="3.10.50.30">
    <property type="entry name" value="Transcription elongation factor, GreA/GreB, C-terminal domain"/>
    <property type="match status" value="1"/>
</dbReference>
<organism evidence="3 4">
    <name type="scientific">Natronospira bacteriovora</name>
    <dbReference type="NCBI Taxonomy" id="3069753"/>
    <lineage>
        <taxon>Bacteria</taxon>
        <taxon>Pseudomonadati</taxon>
        <taxon>Pseudomonadota</taxon>
        <taxon>Gammaproteobacteria</taxon>
        <taxon>Natronospirales</taxon>
        <taxon>Natronospiraceae</taxon>
        <taxon>Natronospira</taxon>
    </lineage>
</organism>
<dbReference type="SUPFAM" id="SSF54534">
    <property type="entry name" value="FKBP-like"/>
    <property type="match status" value="1"/>
</dbReference>
<evidence type="ECO:0000259" key="1">
    <source>
        <dbReference type="Pfam" id="PF01272"/>
    </source>
</evidence>
<name>A0ABU0WA46_9GAMM</name>
<dbReference type="GO" id="GO:0016301">
    <property type="term" value="F:kinase activity"/>
    <property type="evidence" value="ECO:0007669"/>
    <property type="project" value="UniProtKB-KW"/>
</dbReference>
<accession>A0ABU0WA46</accession>
<dbReference type="Proteomes" id="UP001239019">
    <property type="component" value="Unassembled WGS sequence"/>
</dbReference>
<dbReference type="NCBIfam" id="NF004396">
    <property type="entry name" value="PRK05753.1"/>
    <property type="match status" value="1"/>
</dbReference>
<dbReference type="Pfam" id="PF01272">
    <property type="entry name" value="GreA_GreB"/>
    <property type="match status" value="1"/>
</dbReference>
<dbReference type="RefSeq" id="WP_306729289.1">
    <property type="nucleotide sequence ID" value="NZ_JAVDDT010000010.1"/>
</dbReference>
<dbReference type="InterPro" id="IPR029462">
    <property type="entry name" value="Rnk_N"/>
</dbReference>
<dbReference type="Pfam" id="PF14760">
    <property type="entry name" value="Rnk_N"/>
    <property type="match status" value="1"/>
</dbReference>
<evidence type="ECO:0000259" key="2">
    <source>
        <dbReference type="Pfam" id="PF14760"/>
    </source>
</evidence>